<reference evidence="2 3" key="2">
    <citation type="submission" date="2017-09" db="EMBL/GenBank/DDBJ databases">
        <title>Extensive intraspecific genome diversity in a model arbuscular mycorrhizal fungus.</title>
        <authorList>
            <person name="Chen E.C."/>
            <person name="Morin E."/>
            <person name="Beaudet D."/>
            <person name="Noel J."/>
            <person name="Ndikumana S."/>
            <person name="Charron P."/>
            <person name="St-Onge C."/>
            <person name="Giorgi J."/>
            <person name="Grigoriev I.V."/>
            <person name="Roux C."/>
            <person name="Martin F.M."/>
            <person name="Corradi N."/>
        </authorList>
    </citation>
    <scope>NUCLEOTIDE SEQUENCE [LARGE SCALE GENOMIC DNA]</scope>
    <source>
        <strain evidence="2 3">A5</strain>
    </source>
</reference>
<dbReference type="Proteomes" id="UP000232722">
    <property type="component" value="Unassembled WGS sequence"/>
</dbReference>
<keyword evidence="2" id="KW-0418">Kinase</keyword>
<dbReference type="Pfam" id="PF07714">
    <property type="entry name" value="PK_Tyr_Ser-Thr"/>
    <property type="match status" value="1"/>
</dbReference>
<dbReference type="VEuPathDB" id="FungiDB:FUN_011837"/>
<dbReference type="InterPro" id="IPR001245">
    <property type="entry name" value="Ser-Thr/Tyr_kinase_cat_dom"/>
</dbReference>
<dbReference type="AlphaFoldDB" id="A0A2N0Q9N3"/>
<keyword evidence="2" id="KW-0808">Transferase</keyword>
<dbReference type="GO" id="GO:0005524">
    <property type="term" value="F:ATP binding"/>
    <property type="evidence" value="ECO:0007669"/>
    <property type="project" value="InterPro"/>
</dbReference>
<dbReference type="VEuPathDB" id="FungiDB:RhiirA1_462558"/>
<feature type="domain" description="Protein kinase" evidence="1">
    <location>
        <begin position="26"/>
        <end position="283"/>
    </location>
</feature>
<reference evidence="2 3" key="1">
    <citation type="submission" date="2016-04" db="EMBL/GenBank/DDBJ databases">
        <title>Genome analyses suggest a sexual origin of heterokaryosis in a supposedly ancient asexual fungus.</title>
        <authorList>
            <person name="Ropars J."/>
            <person name="Sedzielewska K."/>
            <person name="Noel J."/>
            <person name="Charron P."/>
            <person name="Farinelli L."/>
            <person name="Marton T."/>
            <person name="Kruger M."/>
            <person name="Pelin A."/>
            <person name="Brachmann A."/>
            <person name="Corradi N."/>
        </authorList>
    </citation>
    <scope>NUCLEOTIDE SEQUENCE [LARGE SCALE GENOMIC DNA]</scope>
    <source>
        <strain evidence="2 3">A5</strain>
    </source>
</reference>
<dbReference type="VEuPathDB" id="FungiDB:FUN_003410"/>
<sequence length="583" mass="68270">FGRSGNKIIDEFIIEKKLKWISYNNFRNVEYLNEGEYSTIYKAIWLNNDGDREVILKCRNNLNENLNEFLNEWKYHESCLNSYDIISFYGFTKSPGNYMAVMDCANKGNLRENLPKIIKNDWKQKLYMLHEIISGLNEIHNQNLIHCDFHDGNILNHNDDNREKIYICDFRLCQPVKSSLKKNYIYGVIPFMAPEVLRGNSYTPASDIYSFSMIMWEFTSGVPPFNNREHDLQLSLSICKGERPEIIENTPQCYVDLMNKCWNEDPLKRPSSKEVLNIIIKWIFLPYRKKAEDIDAELKCNVMEFISAPIGHNNLTTKSHPQAYYKSRLRNFTKDEINYFKNKPRVVNIDKPTENWVHQFENFCEKAGFTGKSIDITDRKELESQTCSFITVMKTNSAEQGKANVQGVVEECKKILYSPALNIDIPTGLLKKSFLNALFLALRGGEHYSLQYSHFKFRANGQGFDVNIPQSKTNQRGINGSLNDEKLRTPYHPMIMETYNKYFSKRPGNADKEFYLREYVAEDDYIIYNHWFQKFHVEVLEPFLHFSTPDKQALTPIELQSTFTNAREVFKAKINQEKPNSIF</sequence>
<dbReference type="Gene3D" id="1.10.510.10">
    <property type="entry name" value="Transferase(Phosphotransferase) domain 1"/>
    <property type="match status" value="1"/>
</dbReference>
<name>A0A2N0Q9N3_9GLOM</name>
<feature type="non-terminal residue" evidence="2">
    <location>
        <position position="1"/>
    </location>
</feature>
<organism evidence="2 3">
    <name type="scientific">Rhizophagus irregularis</name>
    <dbReference type="NCBI Taxonomy" id="588596"/>
    <lineage>
        <taxon>Eukaryota</taxon>
        <taxon>Fungi</taxon>
        <taxon>Fungi incertae sedis</taxon>
        <taxon>Mucoromycota</taxon>
        <taxon>Glomeromycotina</taxon>
        <taxon>Glomeromycetes</taxon>
        <taxon>Glomerales</taxon>
        <taxon>Glomeraceae</taxon>
        <taxon>Rhizophagus</taxon>
    </lineage>
</organism>
<evidence type="ECO:0000313" key="3">
    <source>
        <dbReference type="Proteomes" id="UP000232722"/>
    </source>
</evidence>
<dbReference type="VEuPathDB" id="FungiDB:RhiirFUN_016937"/>
<accession>A0A2N0Q9N3</accession>
<proteinExistence type="predicted"/>
<dbReference type="PANTHER" id="PTHR44329">
    <property type="entry name" value="SERINE/THREONINE-PROTEIN KINASE TNNI3K-RELATED"/>
    <property type="match status" value="1"/>
</dbReference>
<dbReference type="PROSITE" id="PS50011">
    <property type="entry name" value="PROTEIN_KINASE_DOM"/>
    <property type="match status" value="1"/>
</dbReference>
<dbReference type="EMBL" id="LLXJ01000074">
    <property type="protein sequence ID" value="PKC15776.1"/>
    <property type="molecule type" value="Genomic_DNA"/>
</dbReference>
<protein>
    <submittedName>
        <fullName evidence="2">Kinase-like protein</fullName>
    </submittedName>
</protein>
<evidence type="ECO:0000259" key="1">
    <source>
        <dbReference type="PROSITE" id="PS50011"/>
    </source>
</evidence>
<comment type="caution">
    <text evidence="2">The sequence shown here is derived from an EMBL/GenBank/DDBJ whole genome shotgun (WGS) entry which is preliminary data.</text>
</comment>
<dbReference type="InterPro" id="IPR011009">
    <property type="entry name" value="Kinase-like_dom_sf"/>
</dbReference>
<dbReference type="InterPro" id="IPR000719">
    <property type="entry name" value="Prot_kinase_dom"/>
</dbReference>
<dbReference type="InterPro" id="IPR051681">
    <property type="entry name" value="Ser/Thr_Kinases-Pseudokinases"/>
</dbReference>
<evidence type="ECO:0000313" key="2">
    <source>
        <dbReference type="EMBL" id="PKC15776.1"/>
    </source>
</evidence>
<gene>
    <name evidence="2" type="ORF">RhiirA5_407808</name>
</gene>
<dbReference type="GO" id="GO:0004674">
    <property type="term" value="F:protein serine/threonine kinase activity"/>
    <property type="evidence" value="ECO:0007669"/>
    <property type="project" value="TreeGrafter"/>
</dbReference>
<dbReference type="SUPFAM" id="SSF56112">
    <property type="entry name" value="Protein kinase-like (PK-like)"/>
    <property type="match status" value="1"/>
</dbReference>